<sequence length="98" mass="11538">MKRMTPAKRYSRRRLERFVSEVVSLAKDLCPEAEIRIKIPGYGELDAFVEVVVPDEMVEEVSDRLHERTSQIFDEENYWIGVHVVERSLRQKSKEATE</sequence>
<evidence type="ECO:0000313" key="1">
    <source>
        <dbReference type="EMBL" id="MCS3921269.1"/>
    </source>
</evidence>
<protein>
    <submittedName>
        <fullName evidence="1">Uncharacterized protein</fullName>
    </submittedName>
</protein>
<reference evidence="1 2" key="1">
    <citation type="submission" date="2022-08" db="EMBL/GenBank/DDBJ databases">
        <title>Bacterial and archaeal communities from various locations to study Microbial Dark Matter (Phase II).</title>
        <authorList>
            <person name="Stepanauskas R."/>
        </authorList>
    </citation>
    <scope>NUCLEOTIDE SEQUENCE [LARGE SCALE GENOMIC DNA]</scope>
    <source>
        <strain evidence="1 2">PD1</strain>
    </source>
</reference>
<dbReference type="EMBL" id="JANUCP010000012">
    <property type="protein sequence ID" value="MCS3921269.1"/>
    <property type="molecule type" value="Genomic_DNA"/>
</dbReference>
<gene>
    <name evidence="1" type="ORF">M2350_003718</name>
</gene>
<accession>A0ABT2ETH4</accession>
<name>A0ABT2ETH4_9BACT</name>
<comment type="caution">
    <text evidence="1">The sequence shown here is derived from an EMBL/GenBank/DDBJ whole genome shotgun (WGS) entry which is preliminary data.</text>
</comment>
<organism evidence="1 2">
    <name type="scientific">Candidatus Fervidibacter sacchari</name>
    <dbReference type="NCBI Taxonomy" id="1448929"/>
    <lineage>
        <taxon>Bacteria</taxon>
        <taxon>Candidatus Fervidibacterota</taxon>
        <taxon>Candidatus Fervidibacter</taxon>
    </lineage>
</organism>
<dbReference type="Proteomes" id="UP001204798">
    <property type="component" value="Unassembled WGS sequence"/>
</dbReference>
<evidence type="ECO:0000313" key="2">
    <source>
        <dbReference type="Proteomes" id="UP001204798"/>
    </source>
</evidence>
<proteinExistence type="predicted"/>
<dbReference type="RefSeq" id="WP_259102321.1">
    <property type="nucleotide sequence ID" value="NZ_CP130454.1"/>
</dbReference>
<keyword evidence="2" id="KW-1185">Reference proteome</keyword>